<keyword evidence="15" id="KW-1185">Reference proteome</keyword>
<comment type="caution">
    <text evidence="14">The sequence shown here is derived from an EMBL/GenBank/DDBJ whole genome shotgun (WGS) entry which is preliminary data.</text>
</comment>
<dbReference type="Gene3D" id="3.40.50.300">
    <property type="entry name" value="P-loop containing nucleotide triphosphate hydrolases"/>
    <property type="match status" value="1"/>
</dbReference>
<keyword evidence="7 10" id="KW-0067">ATP-binding</keyword>
<evidence type="ECO:0000256" key="7">
    <source>
        <dbReference type="ARBA" id="ARBA00022840"/>
    </source>
</evidence>
<dbReference type="InterPro" id="IPR039657">
    <property type="entry name" value="Dimethylallyltransferase"/>
</dbReference>
<sequence length="306" mass="34117">MPLHSDPRHTLIVVTGPTGSGKTDLSIQLARRLGCEIISADSRQLFRDIPVGTAAPDSTQLAAATHHFVGTLSLGDYYSAARFEEDVMALLPSLWERSPYAIMCGGSMMYIDAVCRGIDELPTISDQVRRDVADIYEAEGIEGLRARLRTLDPDYLRTADPANHRRLIHAVEICLEAGAPYSSLRTGAVKPRPFSIIKMMIDYRRDELFDRINRRVATMIDQGLIEEARSVYPMRHLNSLNTVGYKELFAWMDGTMDRDTAIARIAKNTRVYAKKQLTWLKRDPSVIKLSPSTALVDALDALGLPV</sequence>
<comment type="subunit">
    <text evidence="10">Monomer.</text>
</comment>
<comment type="function">
    <text evidence="2 10 12">Catalyzes the transfer of a dimethylallyl group onto the adenine at position 37 in tRNAs that read codons beginning with uridine, leading to the formation of N6-(dimethylallyl)adenosine (i(6)A).</text>
</comment>
<reference evidence="14 15" key="1">
    <citation type="submission" date="2024-03" db="EMBL/GenBank/DDBJ databases">
        <title>Mouse gut bacterial collection (mGBC) of GemPharmatech.</title>
        <authorList>
            <person name="He Y."/>
            <person name="Dong L."/>
            <person name="Wu D."/>
            <person name="Gao X."/>
            <person name="Lin Z."/>
        </authorList>
    </citation>
    <scope>NUCLEOTIDE SEQUENCE [LARGE SCALE GENOMIC DNA]</scope>
    <source>
        <strain evidence="14 15">54-13</strain>
    </source>
</reference>
<keyword evidence="5 10" id="KW-0819">tRNA processing</keyword>
<evidence type="ECO:0000256" key="8">
    <source>
        <dbReference type="ARBA" id="ARBA00022842"/>
    </source>
</evidence>
<dbReference type="Pfam" id="PF01715">
    <property type="entry name" value="IPPT"/>
    <property type="match status" value="1"/>
</dbReference>
<dbReference type="EC" id="2.5.1.75" evidence="10"/>
<name>A0ABV4D3H6_9BACT</name>
<dbReference type="PANTHER" id="PTHR11088:SF60">
    <property type="entry name" value="TRNA DIMETHYLALLYLTRANSFERASE"/>
    <property type="match status" value="1"/>
</dbReference>
<dbReference type="SUPFAM" id="SSF52540">
    <property type="entry name" value="P-loop containing nucleoside triphosphate hydrolases"/>
    <property type="match status" value="2"/>
</dbReference>
<dbReference type="RefSeq" id="WP_148464437.1">
    <property type="nucleotide sequence ID" value="NZ_JBCLPP010000053.1"/>
</dbReference>
<feature type="binding site" evidence="10">
    <location>
        <begin position="18"/>
        <end position="23"/>
    </location>
    <ligand>
        <name>substrate</name>
    </ligand>
</feature>
<keyword evidence="6 10" id="KW-0547">Nucleotide-binding</keyword>
<evidence type="ECO:0000313" key="15">
    <source>
        <dbReference type="Proteomes" id="UP001565200"/>
    </source>
</evidence>
<proteinExistence type="inferred from homology"/>
<keyword evidence="8 10" id="KW-0460">Magnesium</keyword>
<dbReference type="InterPro" id="IPR027417">
    <property type="entry name" value="P-loop_NTPase"/>
</dbReference>
<dbReference type="HAMAP" id="MF_00185">
    <property type="entry name" value="IPP_trans"/>
    <property type="match status" value="1"/>
</dbReference>
<evidence type="ECO:0000256" key="11">
    <source>
        <dbReference type="RuleBase" id="RU003783"/>
    </source>
</evidence>
<dbReference type="EMBL" id="JBCLPP010000053">
    <property type="protein sequence ID" value="MEY8246517.1"/>
    <property type="molecule type" value="Genomic_DNA"/>
</dbReference>
<dbReference type="InterPro" id="IPR018022">
    <property type="entry name" value="IPT"/>
</dbReference>
<comment type="cofactor">
    <cofactor evidence="1 10">
        <name>Mg(2+)</name>
        <dbReference type="ChEBI" id="CHEBI:18420"/>
    </cofactor>
</comment>
<evidence type="ECO:0000256" key="1">
    <source>
        <dbReference type="ARBA" id="ARBA00001946"/>
    </source>
</evidence>
<comment type="caution">
    <text evidence="10">Lacks conserved residue(s) required for the propagation of feature annotation.</text>
</comment>
<evidence type="ECO:0000256" key="6">
    <source>
        <dbReference type="ARBA" id="ARBA00022741"/>
    </source>
</evidence>
<evidence type="ECO:0000256" key="12">
    <source>
        <dbReference type="RuleBase" id="RU003784"/>
    </source>
</evidence>
<comment type="similarity">
    <text evidence="3 10 13">Belongs to the IPP transferase family.</text>
</comment>
<feature type="site" description="Interaction with substrate tRNA" evidence="10">
    <location>
        <position position="107"/>
    </location>
</feature>
<dbReference type="PANTHER" id="PTHR11088">
    <property type="entry name" value="TRNA DIMETHYLALLYLTRANSFERASE"/>
    <property type="match status" value="1"/>
</dbReference>
<comment type="catalytic activity">
    <reaction evidence="9 10 11">
        <text>adenosine(37) in tRNA + dimethylallyl diphosphate = N(6)-dimethylallyladenosine(37) in tRNA + diphosphate</text>
        <dbReference type="Rhea" id="RHEA:26482"/>
        <dbReference type="Rhea" id="RHEA-COMP:10162"/>
        <dbReference type="Rhea" id="RHEA-COMP:10375"/>
        <dbReference type="ChEBI" id="CHEBI:33019"/>
        <dbReference type="ChEBI" id="CHEBI:57623"/>
        <dbReference type="ChEBI" id="CHEBI:74411"/>
        <dbReference type="ChEBI" id="CHEBI:74415"/>
        <dbReference type="EC" id="2.5.1.75"/>
    </reaction>
</comment>
<keyword evidence="4 10" id="KW-0808">Transferase</keyword>
<feature type="region of interest" description="Interaction with substrate tRNA" evidence="10">
    <location>
        <begin position="41"/>
        <end position="44"/>
    </location>
</feature>
<feature type="site" description="Interaction with substrate tRNA" evidence="10">
    <location>
        <position position="129"/>
    </location>
</feature>
<accession>A0ABV4D3H6</accession>
<evidence type="ECO:0000313" key="14">
    <source>
        <dbReference type="EMBL" id="MEY8246517.1"/>
    </source>
</evidence>
<protein>
    <recommendedName>
        <fullName evidence="10">tRNA dimethylallyltransferase</fullName>
        <ecNumber evidence="10">2.5.1.75</ecNumber>
    </recommendedName>
    <alternativeName>
        <fullName evidence="10">Dimethylallyl diphosphate:tRNA dimethylallyltransferase</fullName>
        <shortName evidence="10">DMAPP:tRNA dimethylallyltransferase</shortName>
        <shortName evidence="10">DMATase</shortName>
    </alternativeName>
    <alternativeName>
        <fullName evidence="10">Isopentenyl-diphosphate:tRNA isopentenyltransferase</fullName>
        <shortName evidence="10">IPP transferase</shortName>
        <shortName evidence="10">IPPT</shortName>
        <shortName evidence="10">IPTase</shortName>
    </alternativeName>
</protein>
<evidence type="ECO:0000256" key="10">
    <source>
        <dbReference type="HAMAP-Rule" id="MF_00185"/>
    </source>
</evidence>
<organism evidence="14 15">
    <name type="scientific">Heminiphilus faecis</name>
    <dbReference type="NCBI Taxonomy" id="2601703"/>
    <lineage>
        <taxon>Bacteria</taxon>
        <taxon>Pseudomonadati</taxon>
        <taxon>Bacteroidota</taxon>
        <taxon>Bacteroidia</taxon>
        <taxon>Bacteroidales</taxon>
        <taxon>Muribaculaceae</taxon>
        <taxon>Heminiphilus</taxon>
    </lineage>
</organism>
<evidence type="ECO:0000256" key="9">
    <source>
        <dbReference type="ARBA" id="ARBA00049563"/>
    </source>
</evidence>
<dbReference type="GO" id="GO:0052381">
    <property type="term" value="F:tRNA dimethylallyltransferase activity"/>
    <property type="evidence" value="ECO:0007669"/>
    <property type="project" value="UniProtKB-EC"/>
</dbReference>
<evidence type="ECO:0000256" key="13">
    <source>
        <dbReference type="RuleBase" id="RU003785"/>
    </source>
</evidence>
<evidence type="ECO:0000256" key="2">
    <source>
        <dbReference type="ARBA" id="ARBA00003213"/>
    </source>
</evidence>
<gene>
    <name evidence="10 14" type="primary">miaA</name>
    <name evidence="14" type="ORF">AAK873_12955</name>
</gene>
<evidence type="ECO:0000256" key="3">
    <source>
        <dbReference type="ARBA" id="ARBA00005842"/>
    </source>
</evidence>
<evidence type="ECO:0000256" key="5">
    <source>
        <dbReference type="ARBA" id="ARBA00022694"/>
    </source>
</evidence>
<dbReference type="NCBIfam" id="TIGR00174">
    <property type="entry name" value="miaA"/>
    <property type="match status" value="1"/>
</dbReference>
<dbReference type="Gene3D" id="1.10.20.140">
    <property type="match status" value="1"/>
</dbReference>
<feature type="binding site" evidence="10">
    <location>
        <begin position="16"/>
        <end position="23"/>
    </location>
    <ligand>
        <name>ATP</name>
        <dbReference type="ChEBI" id="CHEBI:30616"/>
    </ligand>
</feature>
<evidence type="ECO:0000256" key="4">
    <source>
        <dbReference type="ARBA" id="ARBA00022679"/>
    </source>
</evidence>
<dbReference type="Proteomes" id="UP001565200">
    <property type="component" value="Unassembled WGS sequence"/>
</dbReference>